<name>A0AAE0C7K1_9CHLO</name>
<reference evidence="1 2" key="1">
    <citation type="journal article" date="2015" name="Genome Biol. Evol.">
        <title>Comparative Genomics of a Bacterivorous Green Alga Reveals Evolutionary Causalities and Consequences of Phago-Mixotrophic Mode of Nutrition.</title>
        <authorList>
            <person name="Burns J.A."/>
            <person name="Paasch A."/>
            <person name="Narechania A."/>
            <person name="Kim E."/>
        </authorList>
    </citation>
    <scope>NUCLEOTIDE SEQUENCE [LARGE SCALE GENOMIC DNA]</scope>
    <source>
        <strain evidence="1 2">PLY_AMNH</strain>
    </source>
</reference>
<comment type="caution">
    <text evidence="1">The sequence shown here is derived from an EMBL/GenBank/DDBJ whole genome shotgun (WGS) entry which is preliminary data.</text>
</comment>
<organism evidence="1 2">
    <name type="scientific">Cymbomonas tetramitiformis</name>
    <dbReference type="NCBI Taxonomy" id="36881"/>
    <lineage>
        <taxon>Eukaryota</taxon>
        <taxon>Viridiplantae</taxon>
        <taxon>Chlorophyta</taxon>
        <taxon>Pyramimonadophyceae</taxon>
        <taxon>Pyramimonadales</taxon>
        <taxon>Pyramimonadaceae</taxon>
        <taxon>Cymbomonas</taxon>
    </lineage>
</organism>
<gene>
    <name evidence="1" type="ORF">CYMTET_41684</name>
</gene>
<protein>
    <submittedName>
        <fullName evidence="1">Uncharacterized protein</fullName>
    </submittedName>
</protein>
<proteinExistence type="predicted"/>
<dbReference type="EMBL" id="LGRX02027757">
    <property type="protein sequence ID" value="KAK3248865.1"/>
    <property type="molecule type" value="Genomic_DNA"/>
</dbReference>
<accession>A0AAE0C7K1</accession>
<sequence>MVQEQVEGERGVGVNVGGGSAVKQGESLVLCKGLLADFDRKGGNGGKGDDVGGRGVGLEEVEGAEEGGCGDGGFEDGGFVQGLKNGELWVLVAEGGGLLEEFSMVALDLPVLMSLAGLDDGDFDAKDVADDLQAGELETMAEATMNNCCRLNNSSQRGVVRRAPLVRRRRANAALGKPGGRGAKAVLTVPGRRRAKADSVGVLGRRRAKAALRVQGRRRAFK</sequence>
<keyword evidence="2" id="KW-1185">Reference proteome</keyword>
<evidence type="ECO:0000313" key="2">
    <source>
        <dbReference type="Proteomes" id="UP001190700"/>
    </source>
</evidence>
<evidence type="ECO:0000313" key="1">
    <source>
        <dbReference type="EMBL" id="KAK3248865.1"/>
    </source>
</evidence>
<dbReference type="AlphaFoldDB" id="A0AAE0C7K1"/>
<dbReference type="Proteomes" id="UP001190700">
    <property type="component" value="Unassembled WGS sequence"/>
</dbReference>